<proteinExistence type="predicted"/>
<dbReference type="EMBL" id="CAJOBH010243688">
    <property type="protein sequence ID" value="CAF5117934.1"/>
    <property type="molecule type" value="Genomic_DNA"/>
</dbReference>
<evidence type="ECO:0000313" key="2">
    <source>
        <dbReference type="EMBL" id="CAF5117934.1"/>
    </source>
</evidence>
<sequence>MSNITDANNQQTKMRSVKLQTKLCVSPSCEDSGEIICHHCSQSYCRLCFLCHRKNVLDDMHSIHEQMSSNRRVGVAEVTTFIDQQAKDAH</sequence>
<reference evidence="2" key="1">
    <citation type="submission" date="2021-02" db="EMBL/GenBank/DDBJ databases">
        <authorList>
            <person name="Nowell W R."/>
        </authorList>
    </citation>
    <scope>NUCLEOTIDE SEQUENCE</scope>
</reference>
<dbReference type="AlphaFoldDB" id="A0A8S3FDV9"/>
<protein>
    <recommendedName>
        <fullName evidence="1">Kazal-like domain-containing protein</fullName>
    </recommendedName>
</protein>
<dbReference type="Proteomes" id="UP000681967">
    <property type="component" value="Unassembled WGS sequence"/>
</dbReference>
<feature type="domain" description="Kazal-like" evidence="1">
    <location>
        <begin position="29"/>
        <end position="51"/>
    </location>
</feature>
<dbReference type="PROSITE" id="PS00282">
    <property type="entry name" value="KAZAL_1"/>
    <property type="match status" value="1"/>
</dbReference>
<name>A0A8S3FDV9_9BILA</name>
<accession>A0A8S3FDV9</accession>
<dbReference type="InterPro" id="IPR002350">
    <property type="entry name" value="Kazal_dom"/>
</dbReference>
<evidence type="ECO:0000259" key="1">
    <source>
        <dbReference type="PROSITE" id="PS00282"/>
    </source>
</evidence>
<organism evidence="2 3">
    <name type="scientific">Rotaria magnacalcarata</name>
    <dbReference type="NCBI Taxonomy" id="392030"/>
    <lineage>
        <taxon>Eukaryota</taxon>
        <taxon>Metazoa</taxon>
        <taxon>Spiralia</taxon>
        <taxon>Gnathifera</taxon>
        <taxon>Rotifera</taxon>
        <taxon>Eurotatoria</taxon>
        <taxon>Bdelloidea</taxon>
        <taxon>Philodinida</taxon>
        <taxon>Philodinidae</taxon>
        <taxon>Rotaria</taxon>
    </lineage>
</organism>
<gene>
    <name evidence="2" type="ORF">BYL167_LOCUS66629</name>
</gene>
<feature type="non-terminal residue" evidence="2">
    <location>
        <position position="90"/>
    </location>
</feature>
<feature type="non-terminal residue" evidence="2">
    <location>
        <position position="1"/>
    </location>
</feature>
<evidence type="ECO:0000313" key="3">
    <source>
        <dbReference type="Proteomes" id="UP000681967"/>
    </source>
</evidence>
<comment type="caution">
    <text evidence="2">The sequence shown here is derived from an EMBL/GenBank/DDBJ whole genome shotgun (WGS) entry which is preliminary data.</text>
</comment>